<name>A0A4U0YFV9_9GAMM</name>
<evidence type="ECO:0000256" key="1">
    <source>
        <dbReference type="SAM" id="Coils"/>
    </source>
</evidence>
<dbReference type="PANTHER" id="PTHR33408">
    <property type="entry name" value="TRANSPOSASE"/>
    <property type="match status" value="1"/>
</dbReference>
<dbReference type="Pfam" id="PF05598">
    <property type="entry name" value="DUF772"/>
    <property type="match status" value="1"/>
</dbReference>
<evidence type="ECO:0000313" key="4">
    <source>
        <dbReference type="EMBL" id="TKA90782.1"/>
    </source>
</evidence>
<comment type="caution">
    <text evidence="4">The sequence shown here is derived from an EMBL/GenBank/DDBJ whole genome shotgun (WGS) entry which is preliminary data.</text>
</comment>
<proteinExistence type="predicted"/>
<dbReference type="AlphaFoldDB" id="A0A4U0YFV9"/>
<gene>
    <name evidence="4" type="ORF">FA869_12005</name>
</gene>
<evidence type="ECO:0000259" key="2">
    <source>
        <dbReference type="Pfam" id="PF05598"/>
    </source>
</evidence>
<dbReference type="InterPro" id="IPR008490">
    <property type="entry name" value="Transposase_InsH_N"/>
</dbReference>
<organism evidence="4 5">
    <name type="scientific">Halopseudomonas bauzanensis</name>
    <dbReference type="NCBI Taxonomy" id="653930"/>
    <lineage>
        <taxon>Bacteria</taxon>
        <taxon>Pseudomonadati</taxon>
        <taxon>Pseudomonadota</taxon>
        <taxon>Gammaproteobacteria</taxon>
        <taxon>Pseudomonadales</taxon>
        <taxon>Pseudomonadaceae</taxon>
        <taxon>Halopseudomonas</taxon>
    </lineage>
</organism>
<reference evidence="4 5" key="1">
    <citation type="submission" date="2019-04" db="EMBL/GenBank/DDBJ databases">
        <title>Crypto-aerobic microbial life in anoxic (sulfidic) marine sediments.</title>
        <authorList>
            <person name="Bhattacharya S."/>
            <person name="Roy C."/>
            <person name="Mondal N."/>
            <person name="Sarkar J."/>
            <person name="Mandal S."/>
            <person name="Rameez M.J."/>
            <person name="Ghosh W."/>
        </authorList>
    </citation>
    <scope>NUCLEOTIDE SEQUENCE [LARGE SCALE GENOMIC DNA]</scope>
    <source>
        <strain evidence="4 5">SBBB</strain>
    </source>
</reference>
<dbReference type="Proteomes" id="UP000305198">
    <property type="component" value="Unassembled WGS sequence"/>
</dbReference>
<feature type="coiled-coil region" evidence="1">
    <location>
        <begin position="163"/>
        <end position="227"/>
    </location>
</feature>
<dbReference type="PANTHER" id="PTHR33408:SF2">
    <property type="entry name" value="TRANSPOSASE DDE DOMAIN-CONTAINING PROTEIN"/>
    <property type="match status" value="1"/>
</dbReference>
<dbReference type="RefSeq" id="WP_136869646.1">
    <property type="nucleotide sequence ID" value="NZ_SWAV01000004.1"/>
</dbReference>
<dbReference type="InterPro" id="IPR025668">
    <property type="entry name" value="Tnp_DDE_dom"/>
</dbReference>
<evidence type="ECO:0000313" key="5">
    <source>
        <dbReference type="Proteomes" id="UP000305198"/>
    </source>
</evidence>
<accession>A0A4U0YFV9</accession>
<feature type="domain" description="Transposase InsH N-terminal" evidence="2">
    <location>
        <begin position="21"/>
        <end position="116"/>
    </location>
</feature>
<feature type="domain" description="Transposase DDE" evidence="3">
    <location>
        <begin position="263"/>
        <end position="371"/>
    </location>
</feature>
<keyword evidence="1" id="KW-0175">Coiled coil</keyword>
<evidence type="ECO:0008006" key="6">
    <source>
        <dbReference type="Google" id="ProtNLM"/>
    </source>
</evidence>
<evidence type="ECO:0000259" key="3">
    <source>
        <dbReference type="Pfam" id="PF13751"/>
    </source>
</evidence>
<dbReference type="EMBL" id="SWAV01000004">
    <property type="protein sequence ID" value="TKA90782.1"/>
    <property type="molecule type" value="Genomic_DNA"/>
</dbReference>
<dbReference type="Pfam" id="PF13751">
    <property type="entry name" value="DDE_Tnp_1_6"/>
    <property type="match status" value="1"/>
</dbReference>
<protein>
    <recommendedName>
        <fullName evidence="6">IS1182 family transposase</fullName>
    </recommendedName>
</protein>
<sequence length="374" mass="43026">MSQRRYKSGIDRSQQTLFPPRLEDYISEHNPVRAIDAYIAGLDMEALGFTHNAPGRHQAGQPAYAPQMLLKLYLYGYLNRLRSSRTLERESQRNVELMWLLEGLQPSYKTIADFRKNNAQALRRTQTQFIVLCRALGLSGGQLVAVDGSFFKGNVSQKSFRTHRKLTAQMAKLEQELAQWHQALDAADREEAGEPASREERDLAEKLDALREALKEKTEALADLEQRGKTQYSPVDEEARLLSKRGQRVAGFNVQIVTDAQHKLIASSKPKEQAGHWTQRYRSRRRNCCDCVRRAECLTAKGQAREIWRDQYEADTEAVRQRVMAHPERLAQRNELVEHPFGTLKRRAGWDHFLVRGLEKVRGEWSLMAWAVGR</sequence>